<accession>A0A2N8SWB4</accession>
<feature type="transmembrane region" description="Helical" evidence="1">
    <location>
        <begin position="317"/>
        <end position="339"/>
    </location>
</feature>
<dbReference type="AlphaFoldDB" id="A0A2N8SWB4"/>
<sequence length="415" mass="46953">MTRVSPRLSPLTSVVVRPSRSVCDWMSSKVKGMKRFVVLDSFRGVCAVAVVLFHTQILLSFSELSLFRHADLFVEFFFVLSGFVMFHAYGTREFGPQTLKRFVISRTFRLYPLHLLMLVVFIGLEFGKLFAEHHGFSFNDPAFSGKTAPSEILPNALLLQSWISSFNSLSFNTPAWSISIEYYLYMLLGLVLLWAPRYCGQILALATLVSFAALYVELDVIKPFIWRGASCFFAGALTYQLYRRLEQAISRMDDRPFFNVLEVLCLLLVYRTLTHETPHQGILASLLFCVVVLVFANERGVVSQLLQRRGFARLGELSFSIYLTHAAVIFAFTSAAVVLSKLTGTDYTVILQQPDSDQIMRYISSGSQLIDDLLTLLELAMVLAVSTFTYHYVELKGIEVGRRLARSESLRLSQV</sequence>
<dbReference type="GO" id="GO:0016020">
    <property type="term" value="C:membrane"/>
    <property type="evidence" value="ECO:0007669"/>
    <property type="project" value="TreeGrafter"/>
</dbReference>
<organism evidence="3 4">
    <name type="scientific">Stutzerimonas stutzeri</name>
    <name type="common">Pseudomonas stutzeri</name>
    <dbReference type="NCBI Taxonomy" id="316"/>
    <lineage>
        <taxon>Bacteria</taxon>
        <taxon>Pseudomonadati</taxon>
        <taxon>Pseudomonadota</taxon>
        <taxon>Gammaproteobacteria</taxon>
        <taxon>Pseudomonadales</taxon>
        <taxon>Pseudomonadaceae</taxon>
        <taxon>Stutzerimonas</taxon>
    </lineage>
</organism>
<reference evidence="3 4" key="1">
    <citation type="submission" date="2018-01" db="EMBL/GenBank/DDBJ databases">
        <title>Denitrification phenotypes of diverse strains of Pseudomonas stutzeri.</title>
        <authorList>
            <person name="Milligan D.A."/>
            <person name="Bergaust L."/>
            <person name="Bakken L.R."/>
            <person name="Frostegard A."/>
        </authorList>
    </citation>
    <scope>NUCLEOTIDE SEQUENCE [LARGE SCALE GENOMIC DNA]</scope>
    <source>
        <strain evidence="3 4">28a3</strain>
    </source>
</reference>
<feature type="transmembrane region" description="Helical" evidence="1">
    <location>
        <begin position="254"/>
        <end position="273"/>
    </location>
</feature>
<dbReference type="PANTHER" id="PTHR23028:SF131">
    <property type="entry name" value="BLR2367 PROTEIN"/>
    <property type="match status" value="1"/>
</dbReference>
<dbReference type="Pfam" id="PF01757">
    <property type="entry name" value="Acyl_transf_3"/>
    <property type="match status" value="1"/>
</dbReference>
<evidence type="ECO:0000256" key="1">
    <source>
        <dbReference type="SAM" id="Phobius"/>
    </source>
</evidence>
<keyword evidence="1" id="KW-0472">Membrane</keyword>
<feature type="transmembrane region" description="Helical" evidence="1">
    <location>
        <begin position="373"/>
        <end position="393"/>
    </location>
</feature>
<protein>
    <submittedName>
        <fullName evidence="3">Acyltransferase</fullName>
    </submittedName>
</protein>
<dbReference type="PANTHER" id="PTHR23028">
    <property type="entry name" value="ACETYLTRANSFERASE"/>
    <property type="match status" value="1"/>
</dbReference>
<dbReference type="OrthoDB" id="9767863at2"/>
<dbReference type="EMBL" id="POUW01000002">
    <property type="protein sequence ID" value="PNG06770.1"/>
    <property type="molecule type" value="Genomic_DNA"/>
</dbReference>
<feature type="transmembrane region" description="Helical" evidence="1">
    <location>
        <begin position="110"/>
        <end position="131"/>
    </location>
</feature>
<evidence type="ECO:0000259" key="2">
    <source>
        <dbReference type="Pfam" id="PF01757"/>
    </source>
</evidence>
<dbReference type="GO" id="GO:0000271">
    <property type="term" value="P:polysaccharide biosynthetic process"/>
    <property type="evidence" value="ECO:0007669"/>
    <property type="project" value="TreeGrafter"/>
</dbReference>
<keyword evidence="3" id="KW-0808">Transferase</keyword>
<evidence type="ECO:0000313" key="3">
    <source>
        <dbReference type="EMBL" id="PNG06770.1"/>
    </source>
</evidence>
<dbReference type="InterPro" id="IPR050879">
    <property type="entry name" value="Acyltransferase_3"/>
</dbReference>
<gene>
    <name evidence="3" type="ORF">CXL00_07550</name>
</gene>
<keyword evidence="1" id="KW-1133">Transmembrane helix</keyword>
<feature type="transmembrane region" description="Helical" evidence="1">
    <location>
        <begin position="72"/>
        <end position="89"/>
    </location>
</feature>
<dbReference type="InterPro" id="IPR002656">
    <property type="entry name" value="Acyl_transf_3_dom"/>
</dbReference>
<keyword evidence="1" id="KW-0812">Transmembrane</keyword>
<name>A0A2N8SWB4_STUST</name>
<feature type="transmembrane region" description="Helical" evidence="1">
    <location>
        <begin position="202"/>
        <end position="218"/>
    </location>
</feature>
<feature type="transmembrane region" description="Helical" evidence="1">
    <location>
        <begin position="175"/>
        <end position="195"/>
    </location>
</feature>
<keyword evidence="3" id="KW-0012">Acyltransferase</keyword>
<feature type="domain" description="Acyltransferase 3" evidence="2">
    <location>
        <begin position="39"/>
        <end position="335"/>
    </location>
</feature>
<comment type="caution">
    <text evidence="3">The sequence shown here is derived from an EMBL/GenBank/DDBJ whole genome shotgun (WGS) entry which is preliminary data.</text>
</comment>
<feature type="transmembrane region" description="Helical" evidence="1">
    <location>
        <begin position="224"/>
        <end position="242"/>
    </location>
</feature>
<dbReference type="Proteomes" id="UP000235897">
    <property type="component" value="Unassembled WGS sequence"/>
</dbReference>
<feature type="transmembrane region" description="Helical" evidence="1">
    <location>
        <begin position="279"/>
        <end position="296"/>
    </location>
</feature>
<evidence type="ECO:0000313" key="4">
    <source>
        <dbReference type="Proteomes" id="UP000235897"/>
    </source>
</evidence>
<feature type="transmembrane region" description="Helical" evidence="1">
    <location>
        <begin position="36"/>
        <end position="60"/>
    </location>
</feature>
<proteinExistence type="predicted"/>
<dbReference type="GO" id="GO:0016747">
    <property type="term" value="F:acyltransferase activity, transferring groups other than amino-acyl groups"/>
    <property type="evidence" value="ECO:0007669"/>
    <property type="project" value="InterPro"/>
</dbReference>